<accession>A0A928YS39</accession>
<dbReference type="SUPFAM" id="SSF103190">
    <property type="entry name" value="Sensory domain-like"/>
    <property type="match status" value="1"/>
</dbReference>
<dbReference type="EMBL" id="PRDL01000001">
    <property type="protein sequence ID" value="MBE8715604.1"/>
    <property type="molecule type" value="Genomic_DNA"/>
</dbReference>
<sequence length="474" mass="51145">MLLFKRRVEAGADEVERLVVQNDLTVTLPGESSLAQRLNVFIRRLQQQIGVSLQAAVGIAAHAPRLEAIARDTEQQGQALAQSASLIASASEEISATLDAELVPGAVHLSELASHVAGRLREGESNSAQVLQQVNSIHHSEQLLANEIHLLGQRLEEVTQVIGLIGNISRQTNLLALNAAIEAARAGNHGRGFAVVADEVRRLAGHTTEATEQVSSIIDAFRDSMSRLGDAGSEMHHAVQAGQQGMTGVNQGLADARQAMDELDQRVASMATGMSQIGTAVKTVNSDVHTIAQVADGLIDKAGQVHQQSQRVRSEGDRLLEGLGSFQLEVHRDVHAAVVQLTHRLAGDASLAGAEQVMRQTLQRDHRFELLYLVGRDGVQVSENIPAADIQLVDQQSARGRNWSSREWFSGVIRSGEPVMTPVYRSSATDAFCFTLSAPVRDVNGQLLYVLGADVRLSALMTRRDAEQPRRAFA</sequence>
<evidence type="ECO:0000256" key="1">
    <source>
        <dbReference type="ARBA" id="ARBA00004370"/>
    </source>
</evidence>
<protein>
    <submittedName>
        <fullName evidence="5">Methyl-accepting chemotaxis protein</fullName>
    </submittedName>
</protein>
<keyword evidence="2 3" id="KW-0807">Transducer</keyword>
<feature type="domain" description="Methyl-accepting transducer" evidence="4">
    <location>
        <begin position="55"/>
        <end position="292"/>
    </location>
</feature>
<keyword evidence="6" id="KW-1185">Reference proteome</keyword>
<dbReference type="RefSeq" id="WP_193906063.1">
    <property type="nucleotide sequence ID" value="NZ_PRDL01000001.1"/>
</dbReference>
<evidence type="ECO:0000259" key="4">
    <source>
        <dbReference type="PROSITE" id="PS50111"/>
    </source>
</evidence>
<evidence type="ECO:0000256" key="3">
    <source>
        <dbReference type="PROSITE-ProRule" id="PRU00284"/>
    </source>
</evidence>
<dbReference type="Gene3D" id="1.10.287.950">
    <property type="entry name" value="Methyl-accepting chemotaxis protein"/>
    <property type="match status" value="1"/>
</dbReference>
<dbReference type="CDD" id="cd18773">
    <property type="entry name" value="PDC1_HK_sensor"/>
    <property type="match status" value="1"/>
</dbReference>
<dbReference type="SUPFAM" id="SSF58104">
    <property type="entry name" value="Methyl-accepting chemotaxis protein (MCP) signaling domain"/>
    <property type="match status" value="1"/>
</dbReference>
<reference evidence="5" key="1">
    <citation type="submission" date="2018-07" db="EMBL/GenBank/DDBJ databases">
        <title>Genome assembly of strain Ka43.</title>
        <authorList>
            <person name="Kukolya J."/>
            <person name="Nagy I."/>
            <person name="Horvath B."/>
            <person name="Toth A."/>
        </authorList>
    </citation>
    <scope>NUCLEOTIDE SEQUENCE</scope>
    <source>
        <strain evidence="5">KB43</strain>
    </source>
</reference>
<evidence type="ECO:0000256" key="2">
    <source>
        <dbReference type="ARBA" id="ARBA00023224"/>
    </source>
</evidence>
<dbReference type="Proteomes" id="UP000652567">
    <property type="component" value="Unassembled WGS sequence"/>
</dbReference>
<evidence type="ECO:0000313" key="6">
    <source>
        <dbReference type="Proteomes" id="UP000652567"/>
    </source>
</evidence>
<comment type="subcellular location">
    <subcellularLocation>
        <location evidence="1">Membrane</location>
    </subcellularLocation>
</comment>
<dbReference type="InterPro" id="IPR004089">
    <property type="entry name" value="MCPsignal_dom"/>
</dbReference>
<dbReference type="GO" id="GO:0007165">
    <property type="term" value="P:signal transduction"/>
    <property type="evidence" value="ECO:0007669"/>
    <property type="project" value="UniProtKB-KW"/>
</dbReference>
<dbReference type="PANTHER" id="PTHR32089">
    <property type="entry name" value="METHYL-ACCEPTING CHEMOTAXIS PROTEIN MCPB"/>
    <property type="match status" value="1"/>
</dbReference>
<dbReference type="Gene3D" id="3.30.450.20">
    <property type="entry name" value="PAS domain"/>
    <property type="match status" value="1"/>
</dbReference>
<comment type="caution">
    <text evidence="5">The sequence shown here is derived from an EMBL/GenBank/DDBJ whole genome shotgun (WGS) entry which is preliminary data.</text>
</comment>
<dbReference type="PROSITE" id="PS50111">
    <property type="entry name" value="CHEMOTAXIS_TRANSDUC_2"/>
    <property type="match status" value="1"/>
</dbReference>
<organism evidence="5 6">
    <name type="scientific">Cellvibrio polysaccharolyticus</name>
    <dbReference type="NCBI Taxonomy" id="2082724"/>
    <lineage>
        <taxon>Bacteria</taxon>
        <taxon>Pseudomonadati</taxon>
        <taxon>Pseudomonadota</taxon>
        <taxon>Gammaproteobacteria</taxon>
        <taxon>Cellvibrionales</taxon>
        <taxon>Cellvibrionaceae</taxon>
        <taxon>Cellvibrio</taxon>
    </lineage>
</organism>
<dbReference type="SMART" id="SM00283">
    <property type="entry name" value="MA"/>
    <property type="match status" value="1"/>
</dbReference>
<dbReference type="GO" id="GO:0006935">
    <property type="term" value="P:chemotaxis"/>
    <property type="evidence" value="ECO:0007669"/>
    <property type="project" value="UniProtKB-ARBA"/>
</dbReference>
<dbReference type="GO" id="GO:0016020">
    <property type="term" value="C:membrane"/>
    <property type="evidence" value="ECO:0007669"/>
    <property type="project" value="UniProtKB-SubCell"/>
</dbReference>
<dbReference type="Pfam" id="PF00015">
    <property type="entry name" value="MCPsignal"/>
    <property type="match status" value="1"/>
</dbReference>
<dbReference type="PANTHER" id="PTHR32089:SF112">
    <property type="entry name" value="LYSOZYME-LIKE PROTEIN-RELATED"/>
    <property type="match status" value="1"/>
</dbReference>
<name>A0A928YS39_9GAMM</name>
<gene>
    <name evidence="5" type="ORF">C4F51_00185</name>
</gene>
<dbReference type="AlphaFoldDB" id="A0A928YS39"/>
<evidence type="ECO:0000313" key="5">
    <source>
        <dbReference type="EMBL" id="MBE8715604.1"/>
    </source>
</evidence>
<proteinExistence type="predicted"/>
<dbReference type="InterPro" id="IPR029151">
    <property type="entry name" value="Sensor-like_sf"/>
</dbReference>